<organism evidence="2 3">
    <name type="scientific">Pseudorhizobium tarimense</name>
    <dbReference type="NCBI Taxonomy" id="1079109"/>
    <lineage>
        <taxon>Bacteria</taxon>
        <taxon>Pseudomonadati</taxon>
        <taxon>Pseudomonadota</taxon>
        <taxon>Alphaproteobacteria</taxon>
        <taxon>Hyphomicrobiales</taxon>
        <taxon>Rhizobiaceae</taxon>
        <taxon>Rhizobium/Agrobacterium group</taxon>
        <taxon>Pseudorhizobium</taxon>
    </lineage>
</organism>
<keyword evidence="1" id="KW-0812">Transmembrane</keyword>
<evidence type="ECO:0000313" key="2">
    <source>
        <dbReference type="EMBL" id="MET3584712.1"/>
    </source>
</evidence>
<dbReference type="EMBL" id="JBEPLJ010000002">
    <property type="protein sequence ID" value="MET3584712.1"/>
    <property type="molecule type" value="Genomic_DNA"/>
</dbReference>
<proteinExistence type="predicted"/>
<name>A0ABV2H2D2_9HYPH</name>
<reference evidence="2 3" key="1">
    <citation type="submission" date="2024-06" db="EMBL/GenBank/DDBJ databases">
        <title>Genomic Encyclopedia of Type Strains, Phase IV (KMG-IV): sequencing the most valuable type-strain genomes for metagenomic binning, comparative biology and taxonomic classification.</title>
        <authorList>
            <person name="Goeker M."/>
        </authorList>
    </citation>
    <scope>NUCLEOTIDE SEQUENCE [LARGE SCALE GENOMIC DNA]</scope>
    <source>
        <strain evidence="2 3">DSM 105042</strain>
    </source>
</reference>
<sequence>MGLKLALGALIILAIILVAVFFIVPGSDDLGGVTSAPSDPVETPAGGAND</sequence>
<accession>A0ABV2H2D2</accession>
<evidence type="ECO:0000313" key="3">
    <source>
        <dbReference type="Proteomes" id="UP001549031"/>
    </source>
</evidence>
<dbReference type="RefSeq" id="WP_247242423.1">
    <property type="nucleotide sequence ID" value="NZ_JALJRA010000002.1"/>
</dbReference>
<comment type="caution">
    <text evidence="2">The sequence shown here is derived from an EMBL/GenBank/DDBJ whole genome shotgun (WGS) entry which is preliminary data.</text>
</comment>
<dbReference type="Proteomes" id="UP001549031">
    <property type="component" value="Unassembled WGS sequence"/>
</dbReference>
<gene>
    <name evidence="2" type="ORF">ABID21_000807</name>
</gene>
<keyword evidence="3" id="KW-1185">Reference proteome</keyword>
<keyword evidence="1" id="KW-0472">Membrane</keyword>
<keyword evidence="1" id="KW-1133">Transmembrane helix</keyword>
<protein>
    <submittedName>
        <fullName evidence="2">Uncharacterized protein</fullName>
    </submittedName>
</protein>
<evidence type="ECO:0000256" key="1">
    <source>
        <dbReference type="SAM" id="Phobius"/>
    </source>
</evidence>
<feature type="transmembrane region" description="Helical" evidence="1">
    <location>
        <begin position="5"/>
        <end position="24"/>
    </location>
</feature>